<organism evidence="8 9">
    <name type="scientific">Eeniella nana</name>
    <name type="common">Yeast</name>
    <name type="synonym">Brettanomyces nanus</name>
    <dbReference type="NCBI Taxonomy" id="13502"/>
    <lineage>
        <taxon>Eukaryota</taxon>
        <taxon>Fungi</taxon>
        <taxon>Dikarya</taxon>
        <taxon>Ascomycota</taxon>
        <taxon>Saccharomycotina</taxon>
        <taxon>Pichiomycetes</taxon>
        <taxon>Pichiales</taxon>
        <taxon>Pichiaceae</taxon>
        <taxon>Brettanomyces</taxon>
    </lineage>
</organism>
<comment type="similarity">
    <text evidence="2 6">Belongs to the glycosyl hydrolase 3 family.</text>
</comment>
<dbReference type="InterPro" id="IPR026891">
    <property type="entry name" value="Fn3-like"/>
</dbReference>
<dbReference type="Gene3D" id="2.60.40.10">
    <property type="entry name" value="Immunoglobulins"/>
    <property type="match status" value="1"/>
</dbReference>
<dbReference type="InterPro" id="IPR017853">
    <property type="entry name" value="GH"/>
</dbReference>
<keyword evidence="5 6" id="KW-0326">Glycosidase</keyword>
<dbReference type="InterPro" id="IPR001764">
    <property type="entry name" value="Glyco_hydro_3_N"/>
</dbReference>
<keyword evidence="9" id="KW-1185">Reference proteome</keyword>
<dbReference type="InterPro" id="IPR037524">
    <property type="entry name" value="PA14/GLEYA"/>
</dbReference>
<dbReference type="Proteomes" id="UP000662931">
    <property type="component" value="Chromosome 3"/>
</dbReference>
<dbReference type="SMART" id="SM01217">
    <property type="entry name" value="Fn3_like"/>
    <property type="match status" value="1"/>
</dbReference>
<dbReference type="PROSITE" id="PS00775">
    <property type="entry name" value="GLYCOSYL_HYDROL_F3"/>
    <property type="match status" value="1"/>
</dbReference>
<evidence type="ECO:0000259" key="7">
    <source>
        <dbReference type="PROSITE" id="PS51820"/>
    </source>
</evidence>
<dbReference type="SUPFAM" id="SSF52279">
    <property type="entry name" value="Beta-D-glucan exohydrolase, C-terminal domain"/>
    <property type="match status" value="1"/>
</dbReference>
<dbReference type="Gene3D" id="2.60.120.260">
    <property type="entry name" value="Galactose-binding domain-like"/>
    <property type="match status" value="1"/>
</dbReference>
<evidence type="ECO:0000256" key="6">
    <source>
        <dbReference type="RuleBase" id="RU361161"/>
    </source>
</evidence>
<proteinExistence type="inferred from homology"/>
<evidence type="ECO:0000313" key="9">
    <source>
        <dbReference type="Proteomes" id="UP000662931"/>
    </source>
</evidence>
<dbReference type="GeneID" id="62196057"/>
<dbReference type="KEGG" id="bnn:FOA43_002656"/>
<evidence type="ECO:0000256" key="5">
    <source>
        <dbReference type="ARBA" id="ARBA00023295"/>
    </source>
</evidence>
<dbReference type="Pfam" id="PF14310">
    <property type="entry name" value="Fn3-like"/>
    <property type="match status" value="1"/>
</dbReference>
<sequence length="834" mass="92209">MSVQFSVEEVWDQLSTDDKIKFLSLDDTWHIHSIERLHIPAIRLSDGPNGVRGSKFFRGTPSACLPCGTGLGSTWDKELLQRAGKLMAEEAKHKGAHVILGPTVNIQRAPIGGRGFESFGEDPYLSGWCAASVIKGIQSKEISATIKHFVCNDMEDDRTSFSALVTERALREVYLMPFQLAIKYANPWSIMTSYNKVNGTHVSENKFLLTDILRDEWHYNGLLMSDWFGVYSSENSINAGLDLECPGPAVSRKFDSIKHQITSRELKLSAIDKRAKHVLKFIENAQHCSVSKNGKEDTLNNTPETQKLLREITQSGIVLLKNDDSILPLAKNDDIVIIGPNAKSARTSGGGSASLTPYYETNVYDSICHLLGEKKTYALGCSIDKGAGDLGKNVVSGSHKGFDIRVFKEPPETANRTLIEQFYIESSMLKLFDYQPVEDSELFYMDMDGEFTPETSGEYTISEKCFGSALVYLDGKILIDDKTDQVLGGDADEVTSVGYKKKVQFKAGQTYKFHLEFGSAPTFPFQSEDLTSMNGGGSIYVGLMLDYDEERFIADAVAKASKANTVILCTGSSKQYESEGFDRKNMDLPGLQDRLVQEILKVNSRVILVNQSGTPVTLPWIEKVPAFVQAWFGGCESGNAIADIIYGLANPSGKLSLTYPKKLEDNPAFLTYKSNNGEVVYGEDVFVGYRAYEKTRREPAFPFGFGLSYTSFKFTDLKVALAGDDLHITVKVTNTGARAGSEVVQVYVAPQTEVSVERPVKELKGFDKVHLQPSESASVTVTIPYLYASSYYNVDENSWCAQKGDYNVLVGDSSQGPFVEENYTLSTTKNWSGI</sequence>
<dbReference type="InterPro" id="IPR036881">
    <property type="entry name" value="Glyco_hydro_3_C_sf"/>
</dbReference>
<evidence type="ECO:0000256" key="2">
    <source>
        <dbReference type="ARBA" id="ARBA00005336"/>
    </source>
</evidence>
<dbReference type="Pfam" id="PF07691">
    <property type="entry name" value="PA14"/>
    <property type="match status" value="1"/>
</dbReference>
<reference evidence="8" key="1">
    <citation type="submission" date="2020-10" db="EMBL/GenBank/DDBJ databases">
        <authorList>
            <person name="Roach M.J.R."/>
        </authorList>
    </citation>
    <scope>NUCLEOTIDE SEQUENCE</scope>
    <source>
        <strain evidence="8">CBS 1945</strain>
    </source>
</reference>
<dbReference type="FunFam" id="2.60.40.10:FF:000495">
    <property type="entry name" value="Periplasmic beta-glucosidase"/>
    <property type="match status" value="1"/>
</dbReference>
<dbReference type="PANTHER" id="PTHR42715:SF27">
    <property type="entry name" value="BETA-GLUCOSIDASE-RELATED"/>
    <property type="match status" value="1"/>
</dbReference>
<dbReference type="GO" id="GO:0008422">
    <property type="term" value="F:beta-glucosidase activity"/>
    <property type="evidence" value="ECO:0007669"/>
    <property type="project" value="UniProtKB-EC"/>
</dbReference>
<gene>
    <name evidence="8" type="ORF">FOA43_002656</name>
</gene>
<dbReference type="InterPro" id="IPR013783">
    <property type="entry name" value="Ig-like_fold"/>
</dbReference>
<comment type="catalytic activity">
    <reaction evidence="1 6">
        <text>Hydrolysis of terminal, non-reducing beta-D-glucosyl residues with release of beta-D-glucose.</text>
        <dbReference type="EC" id="3.2.1.21"/>
    </reaction>
</comment>
<name>A0A875S4L3_EENNA</name>
<dbReference type="EC" id="3.2.1.21" evidence="3 6"/>
<dbReference type="Gene3D" id="3.20.20.300">
    <property type="entry name" value="Glycoside hydrolase, family 3, N-terminal domain"/>
    <property type="match status" value="1"/>
</dbReference>
<dbReference type="UniPathway" id="UPA00696"/>
<evidence type="ECO:0000256" key="4">
    <source>
        <dbReference type="ARBA" id="ARBA00022801"/>
    </source>
</evidence>
<feature type="domain" description="PA14" evidence="7">
    <location>
        <begin position="397"/>
        <end position="557"/>
    </location>
</feature>
<dbReference type="Pfam" id="PF01915">
    <property type="entry name" value="Glyco_hydro_3_C"/>
    <property type="match status" value="1"/>
</dbReference>
<dbReference type="GO" id="GO:0030245">
    <property type="term" value="P:cellulose catabolic process"/>
    <property type="evidence" value="ECO:0007669"/>
    <property type="project" value="UniProtKB-UniPathway"/>
</dbReference>
<accession>A0A875S4L3</accession>
<evidence type="ECO:0000256" key="3">
    <source>
        <dbReference type="ARBA" id="ARBA00012744"/>
    </source>
</evidence>
<evidence type="ECO:0000256" key="1">
    <source>
        <dbReference type="ARBA" id="ARBA00000448"/>
    </source>
</evidence>
<dbReference type="OrthoDB" id="47059at2759"/>
<dbReference type="AlphaFoldDB" id="A0A875S4L3"/>
<dbReference type="InterPro" id="IPR019800">
    <property type="entry name" value="Glyco_hydro_3_AS"/>
</dbReference>
<dbReference type="Gene3D" id="3.40.50.1700">
    <property type="entry name" value="Glycoside hydrolase family 3 C-terminal domain"/>
    <property type="match status" value="1"/>
</dbReference>
<dbReference type="SMART" id="SM00758">
    <property type="entry name" value="PA14"/>
    <property type="match status" value="1"/>
</dbReference>
<dbReference type="InterPro" id="IPR002772">
    <property type="entry name" value="Glyco_hydro_3_C"/>
</dbReference>
<dbReference type="PRINTS" id="PR00133">
    <property type="entry name" value="GLHYDRLASE3"/>
</dbReference>
<dbReference type="InterPro" id="IPR050288">
    <property type="entry name" value="Cellulose_deg_GH3"/>
</dbReference>
<dbReference type="EMBL" id="CP064814">
    <property type="protein sequence ID" value="QPG75305.1"/>
    <property type="molecule type" value="Genomic_DNA"/>
</dbReference>
<dbReference type="Pfam" id="PF00933">
    <property type="entry name" value="Glyco_hydro_3"/>
    <property type="match status" value="1"/>
</dbReference>
<dbReference type="InterPro" id="IPR036962">
    <property type="entry name" value="Glyco_hydro_3_N_sf"/>
</dbReference>
<protein>
    <recommendedName>
        <fullName evidence="3 6">beta-glucosidase</fullName>
        <ecNumber evidence="3 6">3.2.1.21</ecNumber>
    </recommendedName>
</protein>
<keyword evidence="4 6" id="KW-0378">Hydrolase</keyword>
<dbReference type="PANTHER" id="PTHR42715">
    <property type="entry name" value="BETA-GLUCOSIDASE"/>
    <property type="match status" value="1"/>
</dbReference>
<evidence type="ECO:0000313" key="8">
    <source>
        <dbReference type="EMBL" id="QPG75305.1"/>
    </source>
</evidence>
<keyword evidence="6" id="KW-0119">Carbohydrate metabolism</keyword>
<keyword evidence="6" id="KW-0624">Polysaccharide degradation</keyword>
<comment type="pathway">
    <text evidence="6">Glycan metabolism; cellulose degradation.</text>
</comment>
<dbReference type="RefSeq" id="XP_038778870.1">
    <property type="nucleotide sequence ID" value="XM_038922942.1"/>
</dbReference>
<dbReference type="InterPro" id="IPR011658">
    <property type="entry name" value="PA14_dom"/>
</dbReference>
<dbReference type="PROSITE" id="PS51820">
    <property type="entry name" value="PA14"/>
    <property type="match status" value="1"/>
</dbReference>
<dbReference type="SUPFAM" id="SSF51445">
    <property type="entry name" value="(Trans)glycosidases"/>
    <property type="match status" value="1"/>
</dbReference>